<dbReference type="KEGG" id="nch:A0U93_06885"/>
<dbReference type="STRING" id="320497.A0U93_06885"/>
<proteinExistence type="predicted"/>
<dbReference type="RefSeq" id="WP_077806693.1">
    <property type="nucleotide sequence ID" value="NZ_BJXS01000002.1"/>
</dbReference>
<gene>
    <name evidence="1" type="ORF">A0U93_06885</name>
</gene>
<evidence type="ECO:0000313" key="2">
    <source>
        <dbReference type="Proteomes" id="UP000188604"/>
    </source>
</evidence>
<dbReference type="AlphaFoldDB" id="A0A1U9KPF2"/>
<evidence type="ECO:0000313" key="1">
    <source>
        <dbReference type="EMBL" id="AQS87701.1"/>
    </source>
</evidence>
<accession>A0A1U9KPF2</accession>
<keyword evidence="2" id="KW-1185">Reference proteome</keyword>
<sequence>MSDNHFLSNVTAQVTEDEIAQESRQGEVEAPSRRSGWLLLGIPCVAFVAIVIFMYFFGFTNTHLG</sequence>
<reference evidence="1 2" key="1">
    <citation type="submission" date="2016-03" db="EMBL/GenBank/DDBJ databases">
        <title>Acetic acid bacteria sequencing.</title>
        <authorList>
            <person name="Brandt J."/>
            <person name="Jakob F."/>
            <person name="Vogel R.F."/>
        </authorList>
    </citation>
    <scope>NUCLEOTIDE SEQUENCE [LARGE SCALE GENOMIC DNA]</scope>
    <source>
        <strain evidence="1 2">NBRC 101099</strain>
    </source>
</reference>
<dbReference type="EMBL" id="CP014691">
    <property type="protein sequence ID" value="AQS87701.1"/>
    <property type="molecule type" value="Genomic_DNA"/>
</dbReference>
<dbReference type="Proteomes" id="UP000188604">
    <property type="component" value="Chromosome"/>
</dbReference>
<organism evidence="1 2">
    <name type="scientific">Neoasaia chiangmaiensis</name>
    <dbReference type="NCBI Taxonomy" id="320497"/>
    <lineage>
        <taxon>Bacteria</taxon>
        <taxon>Pseudomonadati</taxon>
        <taxon>Pseudomonadota</taxon>
        <taxon>Alphaproteobacteria</taxon>
        <taxon>Acetobacterales</taxon>
        <taxon>Acetobacteraceae</taxon>
        <taxon>Neoasaia</taxon>
    </lineage>
</organism>
<name>A0A1U9KPF2_9PROT</name>
<protein>
    <submittedName>
        <fullName evidence="1">Uncharacterized protein</fullName>
    </submittedName>
</protein>